<evidence type="ECO:0000259" key="11">
    <source>
        <dbReference type="PROSITE" id="PS50157"/>
    </source>
</evidence>
<feature type="region of interest" description="Disordered" evidence="10">
    <location>
        <begin position="706"/>
        <end position="732"/>
    </location>
</feature>
<evidence type="ECO:0000256" key="6">
    <source>
        <dbReference type="ARBA" id="ARBA00023125"/>
    </source>
</evidence>
<evidence type="ECO:0000256" key="10">
    <source>
        <dbReference type="SAM" id="MobiDB-lite"/>
    </source>
</evidence>
<dbReference type="Proteomes" id="UP001165289">
    <property type="component" value="Unassembled WGS sequence"/>
</dbReference>
<evidence type="ECO:0000256" key="1">
    <source>
        <dbReference type="ARBA" id="ARBA00004123"/>
    </source>
</evidence>
<comment type="subcellular location">
    <subcellularLocation>
        <location evidence="1">Nucleus</location>
    </subcellularLocation>
</comment>
<evidence type="ECO:0000256" key="9">
    <source>
        <dbReference type="PROSITE-ProRule" id="PRU00042"/>
    </source>
</evidence>
<keyword evidence="8" id="KW-0539">Nucleus</keyword>
<evidence type="ECO:0000259" key="13">
    <source>
        <dbReference type="PROSITE" id="PS51293"/>
    </source>
</evidence>
<feature type="compositionally biased region" description="Polar residues" evidence="10">
    <location>
        <begin position="713"/>
        <end position="723"/>
    </location>
</feature>
<dbReference type="InterPro" id="IPR013087">
    <property type="entry name" value="Znf_C2H2_type"/>
</dbReference>
<evidence type="ECO:0000259" key="12">
    <source>
        <dbReference type="PROSITE" id="PS51156"/>
    </source>
</evidence>
<gene>
    <name evidence="14" type="ORF">LOD99_31</name>
</gene>
<keyword evidence="5" id="KW-0805">Transcription regulation</keyword>
<evidence type="ECO:0000256" key="4">
    <source>
        <dbReference type="ARBA" id="ARBA00022833"/>
    </source>
</evidence>
<evidence type="ECO:0000256" key="7">
    <source>
        <dbReference type="ARBA" id="ARBA00023163"/>
    </source>
</evidence>
<evidence type="ECO:0000313" key="15">
    <source>
        <dbReference type="Proteomes" id="UP001165289"/>
    </source>
</evidence>
<dbReference type="GO" id="GO:0008270">
    <property type="term" value="F:zinc ion binding"/>
    <property type="evidence" value="ECO:0007669"/>
    <property type="project" value="UniProtKB-KW"/>
</dbReference>
<evidence type="ECO:0000256" key="5">
    <source>
        <dbReference type="ARBA" id="ARBA00023015"/>
    </source>
</evidence>
<dbReference type="AlphaFoldDB" id="A0AAV7K7V5"/>
<dbReference type="SUPFAM" id="SSF57667">
    <property type="entry name" value="beta-beta-alpha zinc fingers"/>
    <property type="match status" value="1"/>
</dbReference>
<dbReference type="Pfam" id="PF13912">
    <property type="entry name" value="zf-C2H2_6"/>
    <property type="match status" value="1"/>
</dbReference>
<keyword evidence="15" id="KW-1185">Reference proteome</keyword>
<dbReference type="FunFam" id="1.10.10.60:FF:000012">
    <property type="entry name" value="Metastasis-associated 1 family, member 3"/>
    <property type="match status" value="1"/>
</dbReference>
<keyword evidence="6" id="KW-0238">DNA-binding</keyword>
<dbReference type="InterPro" id="IPR036236">
    <property type="entry name" value="Znf_C2H2_sf"/>
</dbReference>
<dbReference type="PROSITE" id="PS51156">
    <property type="entry name" value="ELM2"/>
    <property type="match status" value="1"/>
</dbReference>
<dbReference type="InterPro" id="IPR051066">
    <property type="entry name" value="Trans_reg/Corepressor"/>
</dbReference>
<evidence type="ECO:0000256" key="2">
    <source>
        <dbReference type="ARBA" id="ARBA00022723"/>
    </source>
</evidence>
<dbReference type="InterPro" id="IPR017884">
    <property type="entry name" value="SANT_dom"/>
</dbReference>
<dbReference type="Gene3D" id="3.30.160.60">
    <property type="entry name" value="Classic Zinc Finger"/>
    <property type="match status" value="1"/>
</dbReference>
<keyword evidence="7" id="KW-0804">Transcription</keyword>
<dbReference type="GO" id="GO:0005667">
    <property type="term" value="C:transcription regulator complex"/>
    <property type="evidence" value="ECO:0007669"/>
    <property type="project" value="TreeGrafter"/>
</dbReference>
<dbReference type="GO" id="GO:0003677">
    <property type="term" value="F:DNA binding"/>
    <property type="evidence" value="ECO:0007669"/>
    <property type="project" value="UniProtKB-KW"/>
</dbReference>
<dbReference type="PROSITE" id="PS50157">
    <property type="entry name" value="ZINC_FINGER_C2H2_2"/>
    <property type="match status" value="3"/>
</dbReference>
<comment type="caution">
    <text evidence="14">The sequence shown here is derived from an EMBL/GenBank/DDBJ whole genome shotgun (WGS) entry which is preliminary data.</text>
</comment>
<dbReference type="PROSITE" id="PS00028">
    <property type="entry name" value="ZINC_FINGER_C2H2_1"/>
    <property type="match status" value="3"/>
</dbReference>
<feature type="domain" description="C2H2-type" evidence="11">
    <location>
        <begin position="800"/>
        <end position="823"/>
    </location>
</feature>
<dbReference type="PROSITE" id="PS51293">
    <property type="entry name" value="SANT"/>
    <property type="match status" value="1"/>
</dbReference>
<dbReference type="GO" id="GO:0003714">
    <property type="term" value="F:transcription corepressor activity"/>
    <property type="evidence" value="ECO:0007669"/>
    <property type="project" value="TreeGrafter"/>
</dbReference>
<keyword evidence="4" id="KW-0862">Zinc</keyword>
<dbReference type="SMART" id="SM00717">
    <property type="entry name" value="SANT"/>
    <property type="match status" value="1"/>
</dbReference>
<accession>A0AAV7K7V5</accession>
<dbReference type="GO" id="GO:0006357">
    <property type="term" value="P:regulation of transcription by RNA polymerase II"/>
    <property type="evidence" value="ECO:0007669"/>
    <property type="project" value="TreeGrafter"/>
</dbReference>
<dbReference type="PANTHER" id="PTHR16089:SF40">
    <property type="entry name" value="SUPPRESSOR OF ACTIVATED EGL-4 PROTEIN 1"/>
    <property type="match status" value="1"/>
</dbReference>
<dbReference type="Gene3D" id="1.10.10.60">
    <property type="entry name" value="Homeodomain-like"/>
    <property type="match status" value="1"/>
</dbReference>
<feature type="domain" description="C2H2-type" evidence="11">
    <location>
        <begin position="305"/>
        <end position="332"/>
    </location>
</feature>
<dbReference type="SUPFAM" id="SSF46689">
    <property type="entry name" value="Homeodomain-like"/>
    <property type="match status" value="1"/>
</dbReference>
<reference evidence="14 15" key="1">
    <citation type="journal article" date="2023" name="BMC Biol.">
        <title>The compact genome of the sponge Oopsacas minuta (Hexactinellida) is lacking key metazoan core genes.</title>
        <authorList>
            <person name="Santini S."/>
            <person name="Schenkelaars Q."/>
            <person name="Jourda C."/>
            <person name="Duchesne M."/>
            <person name="Belahbib H."/>
            <person name="Rocher C."/>
            <person name="Selva M."/>
            <person name="Riesgo A."/>
            <person name="Vervoort M."/>
            <person name="Leys S.P."/>
            <person name="Kodjabachian L."/>
            <person name="Le Bivic A."/>
            <person name="Borchiellini C."/>
            <person name="Claverie J.M."/>
            <person name="Renard E."/>
        </authorList>
    </citation>
    <scope>NUCLEOTIDE SEQUENCE [LARGE SCALE GENOMIC DNA]</scope>
    <source>
        <strain evidence="14">SPO-2</strain>
    </source>
</reference>
<dbReference type="InterPro" id="IPR001005">
    <property type="entry name" value="SANT/Myb"/>
</dbReference>
<dbReference type="InterPro" id="IPR000949">
    <property type="entry name" value="ELM2_dom"/>
</dbReference>
<dbReference type="InterPro" id="IPR009057">
    <property type="entry name" value="Homeodomain-like_sf"/>
</dbReference>
<feature type="domain" description="SANT" evidence="13">
    <location>
        <begin position="559"/>
        <end position="610"/>
    </location>
</feature>
<feature type="domain" description="ELM2" evidence="12">
    <location>
        <begin position="461"/>
        <end position="544"/>
    </location>
</feature>
<evidence type="ECO:0000256" key="3">
    <source>
        <dbReference type="ARBA" id="ARBA00022771"/>
    </source>
</evidence>
<evidence type="ECO:0000313" key="14">
    <source>
        <dbReference type="EMBL" id="KAI6657283.1"/>
    </source>
</evidence>
<dbReference type="PANTHER" id="PTHR16089">
    <property type="entry name" value="REST COREPRESSOR COREST PROTEIN-RELATED"/>
    <property type="match status" value="1"/>
</dbReference>
<proteinExistence type="predicted"/>
<keyword evidence="3 9" id="KW-0863">Zinc-finger</keyword>
<dbReference type="EMBL" id="JAKMXF010000111">
    <property type="protein sequence ID" value="KAI6657283.1"/>
    <property type="molecule type" value="Genomic_DNA"/>
</dbReference>
<organism evidence="14 15">
    <name type="scientific">Oopsacas minuta</name>
    <dbReference type="NCBI Taxonomy" id="111878"/>
    <lineage>
        <taxon>Eukaryota</taxon>
        <taxon>Metazoa</taxon>
        <taxon>Porifera</taxon>
        <taxon>Hexactinellida</taxon>
        <taxon>Hexasterophora</taxon>
        <taxon>Lyssacinosida</taxon>
        <taxon>Leucopsacidae</taxon>
        <taxon>Oopsacas</taxon>
    </lineage>
</organism>
<dbReference type="GO" id="GO:0000118">
    <property type="term" value="C:histone deacetylase complex"/>
    <property type="evidence" value="ECO:0007669"/>
    <property type="project" value="TreeGrafter"/>
</dbReference>
<protein>
    <submittedName>
        <fullName evidence="14">Transcriptional-regulating factor 1 isoform X4</fullName>
    </submittedName>
</protein>
<dbReference type="Pfam" id="PF00096">
    <property type="entry name" value="zf-C2H2"/>
    <property type="match status" value="1"/>
</dbReference>
<feature type="domain" description="C2H2-type" evidence="11">
    <location>
        <begin position="378"/>
        <end position="401"/>
    </location>
</feature>
<dbReference type="SMART" id="SM00355">
    <property type="entry name" value="ZnF_C2H2"/>
    <property type="match status" value="3"/>
</dbReference>
<evidence type="ECO:0000256" key="8">
    <source>
        <dbReference type="ARBA" id="ARBA00023242"/>
    </source>
</evidence>
<keyword evidence="2" id="KW-0479">Metal-binding</keyword>
<sequence length="840" mass="96521">MFNDSNSIENHSGNSEINDISAKSLQNSISPVKAVHVNQEIVANESPRKIEVQNELSLQNGFESSPEYLVKYQMKAFRAKNTTIGLKNNRKRSWRAASKIECPSFLPKKRGRKHEKIRQNRRSSIRLKGQASPLYFPIFRLKTKDTPPNPYASSDSETSVKNLPEIVSMKKKRGRPKRILSIEKPLENLSIVETLPNDQEIPSNDEPNSENECFVKVKKSKILKPKLITKKRRIPERKSSVVLQTPNSPDPVEIKKKRPWNIPRNKLPSFTIVNNPLTFKTSEFYNSKPPTGVKHIHSNVNVPLYACRICGKHFARKLSVRGHMKSHSKQFEYKIRAPQKSTLILPSPENPTDPLIESIKTAVPLRKHRKSRVPKTGYTCNICGRVFYHKMGIRGHKKSHSLIVGTKRGGELALSDEKLPERSSNSFTLGHPLNTRSKAGIFDDILFSNDKPATEYPIWKKEVRIGDEYQVTEFPTPDSLVTDELHEDLIWSAQYTAPKVEQYLKLSDSPIVKFGGRNQEYALHILLRCQGNIWDALNVLIDGKNIIPEDDPVIGYNFSGLSFWTEDETQDFKTAWIKYGKDFTQIQKYVISKSLPQVIEFYYRWTIECPDEYRKYSRTISSRKYLQTLTSPITEPQILQNLNEAINTELTDETFKENSPNEIELKCNEIKTEKEVVTLLKRNLPSPMGTPTRPAKSLKELVSSYQDRKEIKTQSSNFRSRSASPKKKNLENTKVRKYERFQHKRIWTKKHTVSLKRGGRKSAVSKNLIQGKTAGIQGIPILKSVANSNHKRIINRMGTFPCRKCKRVFDRIKSLNAHMKCHSIRVNRGFIHKEQINTES</sequence>
<name>A0AAV7K7V5_9METZ</name>